<keyword evidence="3" id="KW-1185">Reference proteome</keyword>
<evidence type="ECO:0000256" key="1">
    <source>
        <dbReference type="SAM" id="MobiDB-lite"/>
    </source>
</evidence>
<accession>A0A401GV28</accession>
<feature type="compositionally biased region" description="Basic and acidic residues" evidence="1">
    <location>
        <begin position="176"/>
        <end position="208"/>
    </location>
</feature>
<dbReference type="InParanoid" id="A0A401GV28"/>
<feature type="region of interest" description="Disordered" evidence="1">
    <location>
        <begin position="256"/>
        <end position="293"/>
    </location>
</feature>
<feature type="compositionally biased region" description="Polar residues" evidence="1">
    <location>
        <begin position="282"/>
        <end position="292"/>
    </location>
</feature>
<evidence type="ECO:0000313" key="3">
    <source>
        <dbReference type="Proteomes" id="UP000287166"/>
    </source>
</evidence>
<dbReference type="EMBL" id="BFAD01000008">
    <property type="protein sequence ID" value="GBE86039.1"/>
    <property type="molecule type" value="Genomic_DNA"/>
</dbReference>
<name>A0A401GV28_9APHY</name>
<dbReference type="GeneID" id="38782956"/>
<sequence length="450" mass="49006">MTGYYWLDGQEHSLCPARHTYLATPLRTSEVTVIISDIGRVANTLQGWVEVNNLTHWLTITDWLVERHLHLATLHKRYACEDDLTTIKRAHRRLDALAECWGADVAHAMFDVARTHHHVTRDRIKCDTSTPTALPTSPSLASDILARPELPHHLKTIVPSQDRKNWPQKLVGESAGVKEAEERRREERRPEKRVKEWPQHYQEQELRKQNARGTPALPSPTASLPCTHITGCPTMPMVPMLSRATPPHRSIHTRMTVVTQDADDVPATSPAPGARDRDSAAPTRTSTATQRGCMTAPTVASAQDADNVLATSPARRVQARDSPTPMCLAVRATNRPTAQVAPSTPTHCGCATKPAAAAVQDADVAPGTPPAPRVHHAGADTRMHPAPPTPTASPTHCTVLTTPGVHTQDDVPATPPTPRARHASATTRERTASPMHPITASPMHCTTSPA</sequence>
<feature type="region of interest" description="Disordered" evidence="1">
    <location>
        <begin position="160"/>
        <end position="222"/>
    </location>
</feature>
<protein>
    <submittedName>
        <fullName evidence="2">Uncharacterized protein</fullName>
    </submittedName>
</protein>
<reference evidence="2 3" key="1">
    <citation type="journal article" date="2018" name="Sci. Rep.">
        <title>Genome sequence of the cauliflower mushroom Sparassis crispa (Hanabiratake) and its association with beneficial usage.</title>
        <authorList>
            <person name="Kiyama R."/>
            <person name="Furutani Y."/>
            <person name="Kawaguchi K."/>
            <person name="Nakanishi T."/>
        </authorList>
    </citation>
    <scope>NUCLEOTIDE SEQUENCE [LARGE SCALE GENOMIC DNA]</scope>
</reference>
<gene>
    <name evidence="2" type="ORF">SCP_0805630</name>
</gene>
<feature type="region of interest" description="Disordered" evidence="1">
    <location>
        <begin position="405"/>
        <end position="450"/>
    </location>
</feature>
<dbReference type="AlphaFoldDB" id="A0A401GV28"/>
<comment type="caution">
    <text evidence="2">The sequence shown here is derived from an EMBL/GenBank/DDBJ whole genome shotgun (WGS) entry which is preliminary data.</text>
</comment>
<organism evidence="2 3">
    <name type="scientific">Sparassis crispa</name>
    <dbReference type="NCBI Taxonomy" id="139825"/>
    <lineage>
        <taxon>Eukaryota</taxon>
        <taxon>Fungi</taxon>
        <taxon>Dikarya</taxon>
        <taxon>Basidiomycota</taxon>
        <taxon>Agaricomycotina</taxon>
        <taxon>Agaricomycetes</taxon>
        <taxon>Polyporales</taxon>
        <taxon>Sparassidaceae</taxon>
        <taxon>Sparassis</taxon>
    </lineage>
</organism>
<evidence type="ECO:0000313" key="2">
    <source>
        <dbReference type="EMBL" id="GBE86039.1"/>
    </source>
</evidence>
<dbReference type="Proteomes" id="UP000287166">
    <property type="component" value="Unassembled WGS sequence"/>
</dbReference>
<dbReference type="RefSeq" id="XP_027616952.1">
    <property type="nucleotide sequence ID" value="XM_027761151.1"/>
</dbReference>
<proteinExistence type="predicted"/>